<feature type="domain" description="MYND-type" evidence="4">
    <location>
        <begin position="442"/>
        <end position="466"/>
    </location>
</feature>
<evidence type="ECO:0000259" key="4">
    <source>
        <dbReference type="Pfam" id="PF01753"/>
    </source>
</evidence>
<dbReference type="EMBL" id="SDEE01000009">
    <property type="protein sequence ID" value="RXW25106.1"/>
    <property type="molecule type" value="Genomic_DNA"/>
</dbReference>
<sequence length="703" mass="79770">MQALSHVKMRGKVEKPEAGMLRLIWAKSSAKFGGRLAQKRNKDGVLPELRDKFIPIFLQYTPKVLRWCLFFSKATDRLTASREYTPGGSINRPVHKFTNLVTALLSTTIDSSPLIDAITSSQDAAETLIHLWNVAEPDSGEPLFYVSGGLDGVSEIINQLPSFIVKGRGEDTMVATLDRITSSTLKRMVKNLERRIRALETTDPRSAYTVYMKLEVLVLTLRRNLKFYYALDRYVDWRCFTTAIVQIFKDPNAFPDTSTMVEPTGLRQSPFSGLFQLIVWITETGSGLKSRLSQLLDSSNFRDSTPSQSGQPNNLMHLLALSFKWTNQDPRLAFMVKMALAILESQCIYSQVAIAFYESYLKVPVQFRKTMETDEFCGGIWETFVDSLRRRWHIYRQLSPNHEAIGETVYVCDNPNHFRRTLEAEMDAPHLAPQGSSRGSRACLCRYFVYCSKACQAEDWSSRHRFERVACGSLHDELKRDRRWISASVRQQVLAYVSDFASNEISAAILLPKQTDYLYHGEVDEISEYMESNDPLKNPDTTRKWAGIVYPGRLGKVRQEHFPNSDLRDLVLTIKLDCKSIGPDAALESASAFRKSVEKSKLIADWMKSRVQYILDQCSELNNLHGNSNEYYVVLNVDAALGTDMIHFLCLAEVRGGSRPLPCKEGENYGELYFTVLHGFFFPSLAKSILAELNTKLNTARCG</sequence>
<name>A0A4Q2DZA4_9AGAR</name>
<organism evidence="5 6">
    <name type="scientific">Candolleomyces aberdarensis</name>
    <dbReference type="NCBI Taxonomy" id="2316362"/>
    <lineage>
        <taxon>Eukaryota</taxon>
        <taxon>Fungi</taxon>
        <taxon>Dikarya</taxon>
        <taxon>Basidiomycota</taxon>
        <taxon>Agaricomycotina</taxon>
        <taxon>Agaricomycetes</taxon>
        <taxon>Agaricomycetidae</taxon>
        <taxon>Agaricales</taxon>
        <taxon>Agaricineae</taxon>
        <taxon>Psathyrellaceae</taxon>
        <taxon>Candolleomyces</taxon>
    </lineage>
</organism>
<evidence type="ECO:0000256" key="3">
    <source>
        <dbReference type="ARBA" id="ARBA00022833"/>
    </source>
</evidence>
<evidence type="ECO:0000313" key="6">
    <source>
        <dbReference type="Proteomes" id="UP000290288"/>
    </source>
</evidence>
<dbReference type="Pfam" id="PF01753">
    <property type="entry name" value="zf-MYND"/>
    <property type="match status" value="1"/>
</dbReference>
<accession>A0A4Q2DZA4</accession>
<proteinExistence type="predicted"/>
<dbReference type="AlphaFoldDB" id="A0A4Q2DZA4"/>
<dbReference type="OrthoDB" id="10439353at2759"/>
<evidence type="ECO:0000256" key="1">
    <source>
        <dbReference type="ARBA" id="ARBA00022723"/>
    </source>
</evidence>
<keyword evidence="3" id="KW-0862">Zinc</keyword>
<protein>
    <recommendedName>
        <fullName evidence="4">MYND-type domain-containing protein</fullName>
    </recommendedName>
</protein>
<gene>
    <name evidence="5" type="ORF">EST38_g766</name>
</gene>
<evidence type="ECO:0000313" key="5">
    <source>
        <dbReference type="EMBL" id="RXW25106.1"/>
    </source>
</evidence>
<keyword evidence="1" id="KW-0479">Metal-binding</keyword>
<comment type="caution">
    <text evidence="5">The sequence shown here is derived from an EMBL/GenBank/DDBJ whole genome shotgun (WGS) entry which is preliminary data.</text>
</comment>
<keyword evidence="6" id="KW-1185">Reference proteome</keyword>
<keyword evidence="2" id="KW-0863">Zinc-finger</keyword>
<evidence type="ECO:0000256" key="2">
    <source>
        <dbReference type="ARBA" id="ARBA00022771"/>
    </source>
</evidence>
<reference evidence="5 6" key="1">
    <citation type="submission" date="2019-01" db="EMBL/GenBank/DDBJ databases">
        <title>Draft genome sequence of Psathyrella aberdarensis IHI B618.</title>
        <authorList>
            <person name="Buettner E."/>
            <person name="Kellner H."/>
        </authorList>
    </citation>
    <scope>NUCLEOTIDE SEQUENCE [LARGE SCALE GENOMIC DNA]</scope>
    <source>
        <strain evidence="5 6">IHI B618</strain>
    </source>
</reference>
<dbReference type="GO" id="GO:0008270">
    <property type="term" value="F:zinc ion binding"/>
    <property type="evidence" value="ECO:0007669"/>
    <property type="project" value="UniProtKB-KW"/>
</dbReference>
<dbReference type="InterPro" id="IPR002893">
    <property type="entry name" value="Znf_MYND"/>
</dbReference>
<dbReference type="Proteomes" id="UP000290288">
    <property type="component" value="Unassembled WGS sequence"/>
</dbReference>